<organism evidence="3 4">
    <name type="scientific">Halobellus litoreus</name>
    <dbReference type="NCBI Taxonomy" id="755310"/>
    <lineage>
        <taxon>Archaea</taxon>
        <taxon>Methanobacteriati</taxon>
        <taxon>Methanobacteriota</taxon>
        <taxon>Stenosarchaea group</taxon>
        <taxon>Halobacteria</taxon>
        <taxon>Halobacteriales</taxon>
        <taxon>Haloferacaceae</taxon>
        <taxon>Halobellus</taxon>
    </lineage>
</organism>
<gene>
    <name evidence="3" type="ORF">ACFSAS_04960</name>
</gene>
<protein>
    <submittedName>
        <fullName evidence="3">Uncharacterized protein</fullName>
    </submittedName>
</protein>
<keyword evidence="2" id="KW-0472">Membrane</keyword>
<proteinExistence type="predicted"/>
<keyword evidence="2" id="KW-1133">Transmembrane helix</keyword>
<feature type="transmembrane region" description="Helical" evidence="2">
    <location>
        <begin position="214"/>
        <end position="233"/>
    </location>
</feature>
<evidence type="ECO:0000313" key="3">
    <source>
        <dbReference type="EMBL" id="MFD1684957.1"/>
    </source>
</evidence>
<feature type="compositionally biased region" description="Gly residues" evidence="1">
    <location>
        <begin position="298"/>
        <end position="309"/>
    </location>
</feature>
<reference evidence="3 4" key="1">
    <citation type="journal article" date="2019" name="Int. J. Syst. Evol. Microbiol.">
        <title>The Global Catalogue of Microorganisms (GCM) 10K type strain sequencing project: providing services to taxonomists for standard genome sequencing and annotation.</title>
        <authorList>
            <consortium name="The Broad Institute Genomics Platform"/>
            <consortium name="The Broad Institute Genome Sequencing Center for Infectious Disease"/>
            <person name="Wu L."/>
            <person name="Ma J."/>
        </authorList>
    </citation>
    <scope>NUCLEOTIDE SEQUENCE [LARGE SCALE GENOMIC DNA]</scope>
    <source>
        <strain evidence="3 4">CGMCC 1.10387</strain>
    </source>
</reference>
<comment type="caution">
    <text evidence="3">The sequence shown here is derived from an EMBL/GenBank/DDBJ whole genome shotgun (WGS) entry which is preliminary data.</text>
</comment>
<dbReference type="AlphaFoldDB" id="A0ABD6DRP1"/>
<evidence type="ECO:0000313" key="4">
    <source>
        <dbReference type="Proteomes" id="UP001597092"/>
    </source>
</evidence>
<keyword evidence="2" id="KW-0812">Transmembrane</keyword>
<dbReference type="Pfam" id="PF24334">
    <property type="entry name" value="DUF7502"/>
    <property type="match status" value="1"/>
</dbReference>
<name>A0ABD6DRP1_9EURY</name>
<feature type="transmembrane region" description="Helical" evidence="2">
    <location>
        <begin position="133"/>
        <end position="152"/>
    </location>
</feature>
<feature type="region of interest" description="Disordered" evidence="1">
    <location>
        <begin position="242"/>
        <end position="325"/>
    </location>
</feature>
<dbReference type="Proteomes" id="UP001597092">
    <property type="component" value="Unassembled WGS sequence"/>
</dbReference>
<accession>A0ABD6DRP1</accession>
<dbReference type="EMBL" id="JBHUDP010000001">
    <property type="protein sequence ID" value="MFD1684957.1"/>
    <property type="molecule type" value="Genomic_DNA"/>
</dbReference>
<keyword evidence="4" id="KW-1185">Reference proteome</keyword>
<sequence>MSDRDPNDDHRFDADPGFPVGDAAPDASDDRTASDVDGAASDADEDTNEEAADPPGSTARIRAALDEVRTEVRKAAVVHAAVDAAFLALLANLAFALVEPSALAVGVSLPGAVVAALRAVPVVGEFAPRAVDATSLLAVALGVVAFAAEYALRLRRPLVEQFESANPQIREALRTARDAVDHDADTEMARRLYADVVETLGRTSTLELVEKRRVAVTVVLVVVVSLASVQVAVVDPNLAGLLGNGDGGPTVERPDEDDELRDGDAILGDPEDVQAGDEFENISVPGTGEGEGDAQTGPGDGFGGGGGSGEFDSQQAGFAGEERIEDAELVREYNLRIRELDDERNSDGPNEDA</sequence>
<feature type="compositionally biased region" description="Acidic residues" evidence="1">
    <location>
        <begin position="269"/>
        <end position="280"/>
    </location>
</feature>
<evidence type="ECO:0000256" key="1">
    <source>
        <dbReference type="SAM" id="MobiDB-lite"/>
    </source>
</evidence>
<feature type="transmembrane region" description="Helical" evidence="2">
    <location>
        <begin position="76"/>
        <end position="95"/>
    </location>
</feature>
<dbReference type="InterPro" id="IPR055925">
    <property type="entry name" value="DUF7502"/>
</dbReference>
<dbReference type="RefSeq" id="WP_390281699.1">
    <property type="nucleotide sequence ID" value="NZ_JBHUDP010000001.1"/>
</dbReference>
<feature type="compositionally biased region" description="Acidic residues" evidence="1">
    <location>
        <begin position="42"/>
        <end position="52"/>
    </location>
</feature>
<evidence type="ECO:0000256" key="2">
    <source>
        <dbReference type="SAM" id="Phobius"/>
    </source>
</evidence>
<feature type="region of interest" description="Disordered" evidence="1">
    <location>
        <begin position="1"/>
        <end position="59"/>
    </location>
</feature>
<feature type="compositionally biased region" description="Basic and acidic residues" evidence="1">
    <location>
        <begin position="1"/>
        <end position="14"/>
    </location>
</feature>